<dbReference type="PANTHER" id="PTHR30273">
    <property type="entry name" value="PERIPLASMIC SIGNAL SENSOR AND SIGMA FACTOR ACTIVATOR FECR-RELATED"/>
    <property type="match status" value="1"/>
</dbReference>
<feature type="domain" description="FecR protein" evidence="1">
    <location>
        <begin position="87"/>
        <end position="178"/>
    </location>
</feature>
<dbReference type="GO" id="GO:0016989">
    <property type="term" value="F:sigma factor antagonist activity"/>
    <property type="evidence" value="ECO:0007669"/>
    <property type="project" value="TreeGrafter"/>
</dbReference>
<proteinExistence type="predicted"/>
<dbReference type="Gene3D" id="2.60.120.1440">
    <property type="match status" value="1"/>
</dbReference>
<organism evidence="3 4">
    <name type="scientific">Candidatus Odoribacter faecigallinarum</name>
    <dbReference type="NCBI Taxonomy" id="2838706"/>
    <lineage>
        <taxon>Bacteria</taxon>
        <taxon>Pseudomonadati</taxon>
        <taxon>Bacteroidota</taxon>
        <taxon>Bacteroidia</taxon>
        <taxon>Bacteroidales</taxon>
        <taxon>Odoribacteraceae</taxon>
        <taxon>Odoribacter</taxon>
    </lineage>
</organism>
<dbReference type="EMBL" id="DXFT01000100">
    <property type="protein sequence ID" value="HIX03489.1"/>
    <property type="molecule type" value="Genomic_DNA"/>
</dbReference>
<dbReference type="Pfam" id="PF04773">
    <property type="entry name" value="FecR"/>
    <property type="match status" value="1"/>
</dbReference>
<evidence type="ECO:0000259" key="1">
    <source>
        <dbReference type="Pfam" id="PF04773"/>
    </source>
</evidence>
<sequence length="295" mass="32386">AVGAFWLLRGGGQELPPAVAEAETELLPGRMRAVLVKGDGEQVALGEPGRRELVEEGVRMAADSSGLVYVADGARGEGEAVMNTLLVPRGGMYSLELEDGTRVWLNADSRLKYPAVFPSGRREVSLSGEAYFAVARDTSAPFTVRTARGDVRVLGTEFNVKCYADEGVMEATLVEGQVGLSDEGAGSVVLEPGEQAVVGEGVQGIAVREVNVQHYIGWRENRLSFQGETLEEIMQVLARWYDIEVVFEDARLRELEFSGNLDKYTDIDSFFRLFELGAEVRFERAGRTVYVRARR</sequence>
<name>A0A9D2ABE5_9BACT</name>
<reference evidence="3" key="2">
    <citation type="submission" date="2021-04" db="EMBL/GenBank/DDBJ databases">
        <authorList>
            <person name="Gilroy R."/>
        </authorList>
    </citation>
    <scope>NUCLEOTIDE SEQUENCE</scope>
    <source>
        <strain evidence="3">23274</strain>
    </source>
</reference>
<dbReference type="AlphaFoldDB" id="A0A9D2ABE5"/>
<dbReference type="InterPro" id="IPR032508">
    <property type="entry name" value="FecR_C"/>
</dbReference>
<dbReference type="Gene3D" id="3.55.50.30">
    <property type="match status" value="1"/>
</dbReference>
<dbReference type="InterPro" id="IPR012373">
    <property type="entry name" value="Ferrdict_sens_TM"/>
</dbReference>
<reference evidence="3" key="1">
    <citation type="journal article" date="2021" name="PeerJ">
        <title>Extensive microbial diversity within the chicken gut microbiome revealed by metagenomics and culture.</title>
        <authorList>
            <person name="Gilroy R."/>
            <person name="Ravi A."/>
            <person name="Getino M."/>
            <person name="Pursley I."/>
            <person name="Horton D.L."/>
            <person name="Alikhan N.F."/>
            <person name="Baker D."/>
            <person name="Gharbi K."/>
            <person name="Hall N."/>
            <person name="Watson M."/>
            <person name="Adriaenssens E.M."/>
            <person name="Foster-Nyarko E."/>
            <person name="Jarju S."/>
            <person name="Secka A."/>
            <person name="Antonio M."/>
            <person name="Oren A."/>
            <person name="Chaudhuri R.R."/>
            <person name="La Ragione R."/>
            <person name="Hildebrand F."/>
            <person name="Pallen M.J."/>
        </authorList>
    </citation>
    <scope>NUCLEOTIDE SEQUENCE</scope>
    <source>
        <strain evidence="3">23274</strain>
    </source>
</reference>
<dbReference type="InterPro" id="IPR006860">
    <property type="entry name" value="FecR"/>
</dbReference>
<feature type="non-terminal residue" evidence="3">
    <location>
        <position position="1"/>
    </location>
</feature>
<dbReference type="Pfam" id="PF16344">
    <property type="entry name" value="FecR_C"/>
    <property type="match status" value="1"/>
</dbReference>
<accession>A0A9D2ABE5</accession>
<evidence type="ECO:0000313" key="3">
    <source>
        <dbReference type="EMBL" id="HIX03489.1"/>
    </source>
</evidence>
<evidence type="ECO:0000259" key="2">
    <source>
        <dbReference type="Pfam" id="PF16344"/>
    </source>
</evidence>
<dbReference type="Proteomes" id="UP000824202">
    <property type="component" value="Unassembled WGS sequence"/>
</dbReference>
<gene>
    <name evidence="3" type="ORF">H9863_05150</name>
</gene>
<evidence type="ECO:0000313" key="4">
    <source>
        <dbReference type="Proteomes" id="UP000824202"/>
    </source>
</evidence>
<comment type="caution">
    <text evidence="3">The sequence shown here is derived from an EMBL/GenBank/DDBJ whole genome shotgun (WGS) entry which is preliminary data.</text>
</comment>
<protein>
    <submittedName>
        <fullName evidence="3">FecR domain-containing protein</fullName>
    </submittedName>
</protein>
<feature type="domain" description="Protein FecR C-terminal" evidence="2">
    <location>
        <begin position="222"/>
        <end position="291"/>
    </location>
</feature>
<dbReference type="PANTHER" id="PTHR30273:SF2">
    <property type="entry name" value="PROTEIN FECR"/>
    <property type="match status" value="1"/>
</dbReference>